<dbReference type="RefSeq" id="WP_184087235.1">
    <property type="nucleotide sequence ID" value="NZ_JACHIJ010000005.1"/>
</dbReference>
<sequence>MDTRAGSGKTPFSVKIVTRDDLKSCAVWQSMFAPERKDHRYYEIVEDALTDRFEYRYFAIVDDSGKTRAIQPFFLIDQDIMEGVRPERVRWVSLIRRINPRFLKLRTLMVGCSAGEGHLACAHDLPAAVAAESLSREIVKHARALGADLIVLKEFPARYRETLACFVKAGFTRAPSMPMTMLNVDYDSFDAYASKAISGNSRRHFRKNLKATEGECIRMSVTDDVSAQLDEIYPLYLQVYERSKLRFEKLTRDYFRQLSVRMKDKVRFLLWHRGNRLAAFGMFMIQEDQLFSEYLGFDYAVALDLHLYHYVVRDMTTWAIERGFKGIRSSGLNYDPKLRYGHRLDPIDLYVRHVSPLLNPVMKLALPWLQPVRYDATLKKFPNYGDLW</sequence>
<dbReference type="Pfam" id="PF04339">
    <property type="entry name" value="FemAB_like"/>
    <property type="match status" value="1"/>
</dbReference>
<accession>A0A840N7F7</accession>
<name>A0A840N7F7_9BRAD</name>
<evidence type="ECO:0000313" key="1">
    <source>
        <dbReference type="EMBL" id="MBB5053691.1"/>
    </source>
</evidence>
<organism evidence="1 2">
    <name type="scientific">Afipia massiliensis</name>
    <dbReference type="NCBI Taxonomy" id="211460"/>
    <lineage>
        <taxon>Bacteria</taxon>
        <taxon>Pseudomonadati</taxon>
        <taxon>Pseudomonadota</taxon>
        <taxon>Alphaproteobacteria</taxon>
        <taxon>Hyphomicrobiales</taxon>
        <taxon>Nitrobacteraceae</taxon>
        <taxon>Afipia</taxon>
    </lineage>
</organism>
<dbReference type="InterPro" id="IPR016181">
    <property type="entry name" value="Acyl_CoA_acyltransferase"/>
</dbReference>
<protein>
    <submittedName>
        <fullName evidence="1">Putative N-acyltransferase</fullName>
    </submittedName>
</protein>
<dbReference type="GO" id="GO:0016746">
    <property type="term" value="F:acyltransferase activity"/>
    <property type="evidence" value="ECO:0007669"/>
    <property type="project" value="UniProtKB-KW"/>
</dbReference>
<proteinExistence type="predicted"/>
<keyword evidence="1" id="KW-0808">Transferase</keyword>
<dbReference type="Proteomes" id="UP000521227">
    <property type="component" value="Unassembled WGS sequence"/>
</dbReference>
<reference evidence="1 2" key="1">
    <citation type="submission" date="2020-08" db="EMBL/GenBank/DDBJ databases">
        <title>Genomic Encyclopedia of Type Strains, Phase IV (KMG-IV): sequencing the most valuable type-strain genomes for metagenomic binning, comparative biology and taxonomic classification.</title>
        <authorList>
            <person name="Goeker M."/>
        </authorList>
    </citation>
    <scope>NUCLEOTIDE SEQUENCE [LARGE SCALE GENOMIC DNA]</scope>
    <source>
        <strain evidence="1 2">DSM 17498</strain>
    </source>
</reference>
<dbReference type="SUPFAM" id="SSF55729">
    <property type="entry name" value="Acyl-CoA N-acyltransferases (Nat)"/>
    <property type="match status" value="1"/>
</dbReference>
<gene>
    <name evidence="1" type="ORF">HNQ36_003691</name>
</gene>
<evidence type="ECO:0000313" key="2">
    <source>
        <dbReference type="Proteomes" id="UP000521227"/>
    </source>
</evidence>
<keyword evidence="1" id="KW-0012">Acyltransferase</keyword>
<comment type="caution">
    <text evidence="1">The sequence shown here is derived from an EMBL/GenBank/DDBJ whole genome shotgun (WGS) entry which is preliminary data.</text>
</comment>
<dbReference type="InterPro" id="IPR007434">
    <property type="entry name" value="FemAB-like"/>
</dbReference>
<dbReference type="EMBL" id="JACHIJ010000005">
    <property type="protein sequence ID" value="MBB5053691.1"/>
    <property type="molecule type" value="Genomic_DNA"/>
</dbReference>
<dbReference type="AlphaFoldDB" id="A0A840N7F7"/>
<dbReference type="Gene3D" id="3.40.630.30">
    <property type="match status" value="1"/>
</dbReference>